<comment type="caution">
    <text evidence="2">The sequence shown here is derived from an EMBL/GenBank/DDBJ whole genome shotgun (WGS) entry which is preliminary data.</text>
</comment>
<dbReference type="Pfam" id="PF01850">
    <property type="entry name" value="PIN"/>
    <property type="match status" value="1"/>
</dbReference>
<reference evidence="2" key="1">
    <citation type="submission" date="2020-10" db="EMBL/GenBank/DDBJ databases">
        <title>Ca. Dormibacterota MAGs.</title>
        <authorList>
            <person name="Montgomery K."/>
        </authorList>
    </citation>
    <scope>NUCLEOTIDE SEQUENCE [LARGE SCALE GENOMIC DNA]</scope>
    <source>
        <strain evidence="2">SC8812_S17_10</strain>
    </source>
</reference>
<dbReference type="EMBL" id="JAEKNR010000145">
    <property type="protein sequence ID" value="MBJ7599271.1"/>
    <property type="molecule type" value="Genomic_DNA"/>
</dbReference>
<protein>
    <submittedName>
        <fullName evidence="2">PIN domain-containing protein</fullName>
    </submittedName>
</protein>
<dbReference type="InterPro" id="IPR002716">
    <property type="entry name" value="PIN_dom"/>
</dbReference>
<gene>
    <name evidence="2" type="ORF">JF922_14500</name>
</gene>
<organism evidence="2 3">
    <name type="scientific">Candidatus Nephthysia bennettiae</name>
    <dbReference type="NCBI Taxonomy" id="3127016"/>
    <lineage>
        <taxon>Bacteria</taxon>
        <taxon>Bacillati</taxon>
        <taxon>Candidatus Dormiibacterota</taxon>
        <taxon>Candidatus Dormibacteria</taxon>
        <taxon>Candidatus Dormibacterales</taxon>
        <taxon>Candidatus Dormibacteraceae</taxon>
        <taxon>Candidatus Nephthysia</taxon>
    </lineage>
</organism>
<dbReference type="InterPro" id="IPR029060">
    <property type="entry name" value="PIN-like_dom_sf"/>
</dbReference>
<dbReference type="SUPFAM" id="SSF88723">
    <property type="entry name" value="PIN domain-like"/>
    <property type="match status" value="1"/>
</dbReference>
<proteinExistence type="predicted"/>
<evidence type="ECO:0000313" key="3">
    <source>
        <dbReference type="Proteomes" id="UP000612893"/>
    </source>
</evidence>
<dbReference type="InterPro" id="IPR039018">
    <property type="entry name" value="VapC20-like"/>
</dbReference>
<sequence>MDTSAWYAATDADDHENARAKKVLSTAEALLTSDHVLVESWLLVHHRLGRMAAERFWEGLRAGLANLEPVGAADLQAAWSIGQLFPKHDFSIVDRTSFAVMERLGIDRVATFDSDFAVYRYGRDRKRAFTIVG</sequence>
<dbReference type="AlphaFoldDB" id="A0A934N877"/>
<accession>A0A934N877</accession>
<dbReference type="Gene3D" id="3.40.50.1010">
    <property type="entry name" value="5'-nuclease"/>
    <property type="match status" value="1"/>
</dbReference>
<dbReference type="GO" id="GO:0004521">
    <property type="term" value="F:RNA endonuclease activity"/>
    <property type="evidence" value="ECO:0007669"/>
    <property type="project" value="InterPro"/>
</dbReference>
<dbReference type="Proteomes" id="UP000612893">
    <property type="component" value="Unassembled WGS sequence"/>
</dbReference>
<evidence type="ECO:0000313" key="2">
    <source>
        <dbReference type="EMBL" id="MBJ7599271.1"/>
    </source>
</evidence>
<evidence type="ECO:0000259" key="1">
    <source>
        <dbReference type="Pfam" id="PF01850"/>
    </source>
</evidence>
<feature type="domain" description="PIN" evidence="1">
    <location>
        <begin position="2"/>
        <end position="118"/>
    </location>
</feature>
<keyword evidence="3" id="KW-1185">Reference proteome</keyword>
<name>A0A934N877_9BACT</name>
<dbReference type="PANTHER" id="PTHR42188">
    <property type="entry name" value="23S RRNA-SPECIFIC ENDONUCLEASE VAPC20"/>
    <property type="match status" value="1"/>
</dbReference>
<dbReference type="PANTHER" id="PTHR42188:SF1">
    <property type="entry name" value="23S RRNA-SPECIFIC ENDONUCLEASE VAPC20"/>
    <property type="match status" value="1"/>
</dbReference>
<dbReference type="GO" id="GO:0016075">
    <property type="term" value="P:rRNA catabolic process"/>
    <property type="evidence" value="ECO:0007669"/>
    <property type="project" value="TreeGrafter"/>
</dbReference>